<protein>
    <submittedName>
        <fullName evidence="1">Uncharacterized protein</fullName>
    </submittedName>
</protein>
<keyword evidence="2" id="KW-1185">Reference proteome</keyword>
<dbReference type="InParanoid" id="H0EFG1"/>
<proteinExistence type="predicted"/>
<evidence type="ECO:0000313" key="1">
    <source>
        <dbReference type="EMBL" id="EHL02719.1"/>
    </source>
</evidence>
<dbReference type="Proteomes" id="UP000005446">
    <property type="component" value="Unassembled WGS sequence"/>
</dbReference>
<dbReference type="EMBL" id="AGUE01000020">
    <property type="protein sequence ID" value="EHL02719.1"/>
    <property type="molecule type" value="Genomic_DNA"/>
</dbReference>
<name>H0EFG1_GLAL7</name>
<dbReference type="HOGENOM" id="CLU_1102870_0_0_1"/>
<organism evidence="1 2">
    <name type="scientific">Glarea lozoyensis (strain ATCC 74030 / MF5533)</name>
    <dbReference type="NCBI Taxonomy" id="1104152"/>
    <lineage>
        <taxon>Eukaryota</taxon>
        <taxon>Fungi</taxon>
        <taxon>Dikarya</taxon>
        <taxon>Ascomycota</taxon>
        <taxon>Pezizomycotina</taxon>
        <taxon>Leotiomycetes</taxon>
        <taxon>Helotiales</taxon>
        <taxon>Helotiaceae</taxon>
        <taxon>Glarea</taxon>
    </lineage>
</organism>
<comment type="caution">
    <text evidence="1">The sequence shown here is derived from an EMBL/GenBank/DDBJ whole genome shotgun (WGS) entry which is preliminary data.</text>
</comment>
<gene>
    <name evidence="1" type="ORF">M7I_1235</name>
</gene>
<dbReference type="OrthoDB" id="20774at2759"/>
<dbReference type="AlphaFoldDB" id="H0EFG1"/>
<accession>H0EFG1</accession>
<evidence type="ECO:0000313" key="2">
    <source>
        <dbReference type="Proteomes" id="UP000005446"/>
    </source>
</evidence>
<reference evidence="1 2" key="1">
    <citation type="journal article" date="2012" name="Eukaryot. Cell">
        <title>Genome sequence of the fungus Glarea lozoyensis: the first genome sequence of a species from the Helotiaceae family.</title>
        <authorList>
            <person name="Youssar L."/>
            <person name="Gruening B.A."/>
            <person name="Erxleben A."/>
            <person name="Guenther S."/>
            <person name="Huettel W."/>
        </authorList>
    </citation>
    <scope>NUCLEOTIDE SEQUENCE [LARGE SCALE GENOMIC DNA]</scope>
    <source>
        <strain evidence="2">ATCC 74030 / MF5533</strain>
    </source>
</reference>
<sequence>MKRQLWIPLDNEDLSGDLEAIVSIVAGPYRDGILTLLCGSRNGLVITLLVNEVFELTGIGFDKLGSTQAIIKRDENPHPADLFFHSRQNCVLVVAAIIDSRSTILMIDADTGEDLCLPIDHATKKPTASIRGLGNMDEKIYHLMEWPFVKNNKAWYFIIITTSTGRLLIISAVPGPPEGEIGKIKPAMAPKIMMHVDGDVLKRCLDEQHLEHLLRIGHETEDASKIFSKFYELLQELHGGSLEAGKDPDDGL</sequence>